<keyword evidence="3" id="KW-1185">Reference proteome</keyword>
<feature type="region of interest" description="Disordered" evidence="1">
    <location>
        <begin position="114"/>
        <end position="141"/>
    </location>
</feature>
<proteinExistence type="predicted"/>
<evidence type="ECO:0000313" key="3">
    <source>
        <dbReference type="Proteomes" id="UP000276215"/>
    </source>
</evidence>
<protein>
    <submittedName>
        <fullName evidence="2">Uncharacterized protein</fullName>
    </submittedName>
</protein>
<dbReference type="Proteomes" id="UP000276215">
    <property type="component" value="Unassembled WGS sequence"/>
</dbReference>
<evidence type="ECO:0000313" key="2">
    <source>
        <dbReference type="EMBL" id="RPA95650.1"/>
    </source>
</evidence>
<sequence length="187" mass="20662">MGDCCTTQNHSGPEGVTYADSKSFIPLSLTSSRCGRPVLPLVSDKQDVFLGGSLLFLDIFKEVKASLLSHYISYISDESVKIANIELAQIADEWRKKGEYRAAYTAALRARGNGRRRGYDSNSANYDLRGEGSSPQQDSDKWITPKHIPLFRLPAMTYGTYVAAPLNPRAPALRNTTFHSNKSSRGK</sequence>
<organism evidence="2 3">
    <name type="scientific">Choiromyces venosus 120613-1</name>
    <dbReference type="NCBI Taxonomy" id="1336337"/>
    <lineage>
        <taxon>Eukaryota</taxon>
        <taxon>Fungi</taxon>
        <taxon>Dikarya</taxon>
        <taxon>Ascomycota</taxon>
        <taxon>Pezizomycotina</taxon>
        <taxon>Pezizomycetes</taxon>
        <taxon>Pezizales</taxon>
        <taxon>Tuberaceae</taxon>
        <taxon>Choiromyces</taxon>
    </lineage>
</organism>
<name>A0A3N4JGW7_9PEZI</name>
<dbReference type="AlphaFoldDB" id="A0A3N4JGW7"/>
<dbReference type="EMBL" id="ML120423">
    <property type="protein sequence ID" value="RPA95650.1"/>
    <property type="molecule type" value="Genomic_DNA"/>
</dbReference>
<reference evidence="2 3" key="1">
    <citation type="journal article" date="2018" name="Nat. Ecol. Evol.">
        <title>Pezizomycetes genomes reveal the molecular basis of ectomycorrhizal truffle lifestyle.</title>
        <authorList>
            <person name="Murat C."/>
            <person name="Payen T."/>
            <person name="Noel B."/>
            <person name="Kuo A."/>
            <person name="Morin E."/>
            <person name="Chen J."/>
            <person name="Kohler A."/>
            <person name="Krizsan K."/>
            <person name="Balestrini R."/>
            <person name="Da Silva C."/>
            <person name="Montanini B."/>
            <person name="Hainaut M."/>
            <person name="Levati E."/>
            <person name="Barry K.W."/>
            <person name="Belfiori B."/>
            <person name="Cichocki N."/>
            <person name="Clum A."/>
            <person name="Dockter R.B."/>
            <person name="Fauchery L."/>
            <person name="Guy J."/>
            <person name="Iotti M."/>
            <person name="Le Tacon F."/>
            <person name="Lindquist E.A."/>
            <person name="Lipzen A."/>
            <person name="Malagnac F."/>
            <person name="Mello A."/>
            <person name="Molinier V."/>
            <person name="Miyauchi S."/>
            <person name="Poulain J."/>
            <person name="Riccioni C."/>
            <person name="Rubini A."/>
            <person name="Sitrit Y."/>
            <person name="Splivallo R."/>
            <person name="Traeger S."/>
            <person name="Wang M."/>
            <person name="Zifcakova L."/>
            <person name="Wipf D."/>
            <person name="Zambonelli A."/>
            <person name="Paolocci F."/>
            <person name="Nowrousian M."/>
            <person name="Ottonello S."/>
            <person name="Baldrian P."/>
            <person name="Spatafora J.W."/>
            <person name="Henrissat B."/>
            <person name="Nagy L.G."/>
            <person name="Aury J.M."/>
            <person name="Wincker P."/>
            <person name="Grigoriev I.V."/>
            <person name="Bonfante P."/>
            <person name="Martin F.M."/>
        </authorList>
    </citation>
    <scope>NUCLEOTIDE SEQUENCE [LARGE SCALE GENOMIC DNA]</scope>
    <source>
        <strain evidence="2 3">120613-1</strain>
    </source>
</reference>
<accession>A0A3N4JGW7</accession>
<evidence type="ECO:0000256" key="1">
    <source>
        <dbReference type="SAM" id="MobiDB-lite"/>
    </source>
</evidence>
<gene>
    <name evidence="2" type="ORF">L873DRAFT_1812622</name>
</gene>